<evidence type="ECO:0000313" key="3">
    <source>
        <dbReference type="Proteomes" id="UP001302126"/>
    </source>
</evidence>
<reference evidence="2" key="1">
    <citation type="journal article" date="2023" name="Mol. Phylogenet. Evol.">
        <title>Genome-scale phylogeny and comparative genomics of the fungal order Sordariales.</title>
        <authorList>
            <person name="Hensen N."/>
            <person name="Bonometti L."/>
            <person name="Westerberg I."/>
            <person name="Brannstrom I.O."/>
            <person name="Guillou S."/>
            <person name="Cros-Aarteil S."/>
            <person name="Calhoun S."/>
            <person name="Haridas S."/>
            <person name="Kuo A."/>
            <person name="Mondo S."/>
            <person name="Pangilinan J."/>
            <person name="Riley R."/>
            <person name="LaButti K."/>
            <person name="Andreopoulos B."/>
            <person name="Lipzen A."/>
            <person name="Chen C."/>
            <person name="Yan M."/>
            <person name="Daum C."/>
            <person name="Ng V."/>
            <person name="Clum A."/>
            <person name="Steindorff A."/>
            <person name="Ohm R.A."/>
            <person name="Martin F."/>
            <person name="Silar P."/>
            <person name="Natvig D.O."/>
            <person name="Lalanne C."/>
            <person name="Gautier V."/>
            <person name="Ament-Velasquez S.L."/>
            <person name="Kruys A."/>
            <person name="Hutchinson M.I."/>
            <person name="Powell A.J."/>
            <person name="Barry K."/>
            <person name="Miller A.N."/>
            <person name="Grigoriev I.V."/>
            <person name="Debuchy R."/>
            <person name="Gladieux P."/>
            <person name="Hiltunen Thoren M."/>
            <person name="Johannesson H."/>
        </authorList>
    </citation>
    <scope>NUCLEOTIDE SEQUENCE</scope>
    <source>
        <strain evidence="2">PSN309</strain>
    </source>
</reference>
<dbReference type="EMBL" id="MU864784">
    <property type="protein sequence ID" value="KAK4182056.1"/>
    <property type="molecule type" value="Genomic_DNA"/>
</dbReference>
<comment type="caution">
    <text evidence="2">The sequence shown here is derived from an EMBL/GenBank/DDBJ whole genome shotgun (WGS) entry which is preliminary data.</text>
</comment>
<proteinExistence type="predicted"/>
<feature type="region of interest" description="Disordered" evidence="1">
    <location>
        <begin position="82"/>
        <end position="130"/>
    </location>
</feature>
<accession>A0AAN6WIV6</accession>
<dbReference type="Proteomes" id="UP001302126">
    <property type="component" value="Unassembled WGS sequence"/>
</dbReference>
<dbReference type="AlphaFoldDB" id="A0AAN6WIV6"/>
<evidence type="ECO:0000256" key="1">
    <source>
        <dbReference type="SAM" id="MobiDB-lite"/>
    </source>
</evidence>
<evidence type="ECO:0000313" key="2">
    <source>
        <dbReference type="EMBL" id="KAK4182056.1"/>
    </source>
</evidence>
<feature type="compositionally biased region" description="Basic and acidic residues" evidence="1">
    <location>
        <begin position="82"/>
        <end position="92"/>
    </location>
</feature>
<feature type="region of interest" description="Disordered" evidence="1">
    <location>
        <begin position="181"/>
        <end position="211"/>
    </location>
</feature>
<reference evidence="2" key="2">
    <citation type="submission" date="2023-05" db="EMBL/GenBank/DDBJ databases">
        <authorList>
            <consortium name="Lawrence Berkeley National Laboratory"/>
            <person name="Steindorff A."/>
            <person name="Hensen N."/>
            <person name="Bonometti L."/>
            <person name="Westerberg I."/>
            <person name="Brannstrom I.O."/>
            <person name="Guillou S."/>
            <person name="Cros-Aarteil S."/>
            <person name="Calhoun S."/>
            <person name="Haridas S."/>
            <person name="Kuo A."/>
            <person name="Mondo S."/>
            <person name="Pangilinan J."/>
            <person name="Riley R."/>
            <person name="Labutti K."/>
            <person name="Andreopoulos B."/>
            <person name="Lipzen A."/>
            <person name="Chen C."/>
            <person name="Yanf M."/>
            <person name="Daum C."/>
            <person name="Ng V."/>
            <person name="Clum A."/>
            <person name="Ohm R."/>
            <person name="Martin F."/>
            <person name="Silar P."/>
            <person name="Natvig D."/>
            <person name="Lalanne C."/>
            <person name="Gautier V."/>
            <person name="Ament-Velasquez S.L."/>
            <person name="Kruys A."/>
            <person name="Hutchinson M.I."/>
            <person name="Powell A.J."/>
            <person name="Barry K."/>
            <person name="Miller A.N."/>
            <person name="Grigoriev I.V."/>
            <person name="Debuchy R."/>
            <person name="Gladieux P."/>
            <person name="Thoren M.H."/>
            <person name="Johannesson H."/>
        </authorList>
    </citation>
    <scope>NUCLEOTIDE SEQUENCE</scope>
    <source>
        <strain evidence="2">PSN309</strain>
    </source>
</reference>
<sequence>MRELRYKGDTSQYLAELLELNTDVNWTGSSFQKLIARALPKKVIELVYSKRGVLPTLDQEYLQAVGEAGRTYELMQEDDALRTTRHSEKGEPDSTSGRSKSGQLKPKDKPRPRSSLNPSSRDIPKSRFEEKDRKWTDFGTALAGVNKDAVDQRKKDGKCFRCGRDHHTLVCFAKKDVEGYELPTPPVKISSNKKKRSKDDSEDQPSKKIKLDTVKVLETDFEGPRIFELPESDEEKDF</sequence>
<feature type="compositionally biased region" description="Polar residues" evidence="1">
    <location>
        <begin position="93"/>
        <end position="102"/>
    </location>
</feature>
<gene>
    <name evidence="2" type="ORF">QBC35DRAFT_526818</name>
</gene>
<keyword evidence="3" id="KW-1185">Reference proteome</keyword>
<name>A0AAN6WIV6_9PEZI</name>
<organism evidence="2 3">
    <name type="scientific">Podospora australis</name>
    <dbReference type="NCBI Taxonomy" id="1536484"/>
    <lineage>
        <taxon>Eukaryota</taxon>
        <taxon>Fungi</taxon>
        <taxon>Dikarya</taxon>
        <taxon>Ascomycota</taxon>
        <taxon>Pezizomycotina</taxon>
        <taxon>Sordariomycetes</taxon>
        <taxon>Sordariomycetidae</taxon>
        <taxon>Sordariales</taxon>
        <taxon>Podosporaceae</taxon>
        <taxon>Podospora</taxon>
    </lineage>
</organism>
<protein>
    <submittedName>
        <fullName evidence="2">Uncharacterized protein</fullName>
    </submittedName>
</protein>